<dbReference type="Proteomes" id="UP000504606">
    <property type="component" value="Unplaced"/>
</dbReference>
<evidence type="ECO:0000256" key="1">
    <source>
        <dbReference type="ARBA" id="ARBA00022723"/>
    </source>
</evidence>
<feature type="region of interest" description="Disordered" evidence="4">
    <location>
        <begin position="581"/>
        <end position="654"/>
    </location>
</feature>
<evidence type="ECO:0000256" key="4">
    <source>
        <dbReference type="SAM" id="MobiDB-lite"/>
    </source>
</evidence>
<dbReference type="GeneID" id="127751409"/>
<sequence length="743" mass="85104">MVLELFLWKNLVQEKYNRSVSQGACQTEPCASSNGFDNELEQQAHPVALQVPGLRPGSWRYHVGDGFYFHRQRVGSGRVFLRCVLYRSNPSCPARAVMNEDFSGFTVTHAQHNHGPDELQEQVQAFRSSLIQACRVRPSVRVDLIYHDVSRNVPRDVSSRVSLLSIRPSMIRTQSENRPNIPHSFEEFDNLLRNTRDLCTSLDGECDMYQGMTGGYGHRSLLFLSRRVVTGAGEVRHLFGDATYYARPNQPDSMQLYTLVTVRDNHILPLAYALMESRSEIAYRDLFTFIRRVVPKMDPDFFMSDFEMAQLNAILEIIPRVTLSGCLWHFARAVCRNVRSLGLHELVRDRENARRVVRLCLGIPLAPPGRLFDALNAVVIEARRLNLQEEFNDLFNYLRVTWLEGIGERTLCVFGVRHRTNNVAEAHHRNLNSRVVRRPNVWRFIEMLREMEDIAWRDLGRLEIGLAPSRARRVSSLLSDARIRSCSRQIMNREMDMLHFLSTVSWHLDASMQDMLRDREEDRPPSPLRGAPRELPDNIRLSQERGCAINDLSVEEMPSHDAPDQHDLDAADLFEDLMGERYNENGRPSSSRGRRGAGRRRGTRGRGGLAGRGRGATASSGRGSRSSRSLPAQPHQDNVFSESARPNHPPLNLRPDIVLSDTEEELSEDQRHWECIICNNRRGRYAMIGCGAFPICGHCVNQWFNILGYHKLPSLQWAQPRMGPFESHRQTWFINIDVYVSTL</sequence>
<organism evidence="7 8">
    <name type="scientific">Frankliniella occidentalis</name>
    <name type="common">Western flower thrips</name>
    <name type="synonym">Euthrips occidentalis</name>
    <dbReference type="NCBI Taxonomy" id="133901"/>
    <lineage>
        <taxon>Eukaryota</taxon>
        <taxon>Metazoa</taxon>
        <taxon>Ecdysozoa</taxon>
        <taxon>Arthropoda</taxon>
        <taxon>Hexapoda</taxon>
        <taxon>Insecta</taxon>
        <taxon>Pterygota</taxon>
        <taxon>Neoptera</taxon>
        <taxon>Paraneoptera</taxon>
        <taxon>Thysanoptera</taxon>
        <taxon>Terebrantia</taxon>
        <taxon>Thripoidea</taxon>
        <taxon>Thripidae</taxon>
        <taxon>Frankliniella</taxon>
    </lineage>
</organism>
<feature type="domain" description="FLYWCH-type" evidence="5">
    <location>
        <begin position="65"/>
        <end position="114"/>
    </location>
</feature>
<evidence type="ECO:0000256" key="2">
    <source>
        <dbReference type="ARBA" id="ARBA00022771"/>
    </source>
</evidence>
<evidence type="ECO:0000256" key="3">
    <source>
        <dbReference type="ARBA" id="ARBA00022833"/>
    </source>
</evidence>
<proteinExistence type="predicted"/>
<feature type="compositionally biased region" description="Gly residues" evidence="4">
    <location>
        <begin position="605"/>
        <end position="614"/>
    </location>
</feature>
<evidence type="ECO:0000259" key="5">
    <source>
        <dbReference type="Pfam" id="PF04500"/>
    </source>
</evidence>
<gene>
    <name evidence="8" type="primary">LOC127751409</name>
</gene>
<feature type="compositionally biased region" description="Low complexity" evidence="4">
    <location>
        <begin position="615"/>
        <end position="632"/>
    </location>
</feature>
<evidence type="ECO:0000313" key="8">
    <source>
        <dbReference type="RefSeq" id="XP_052130886.1"/>
    </source>
</evidence>
<accession>A0A9C6XUC5</accession>
<keyword evidence="7" id="KW-1185">Reference proteome</keyword>
<dbReference type="Pfam" id="PF10551">
    <property type="entry name" value="MULE"/>
    <property type="match status" value="1"/>
</dbReference>
<dbReference type="AlphaFoldDB" id="A0A9C6XUC5"/>
<reference evidence="8" key="1">
    <citation type="submission" date="2025-08" db="UniProtKB">
        <authorList>
            <consortium name="RefSeq"/>
        </authorList>
    </citation>
    <scope>IDENTIFICATION</scope>
    <source>
        <tissue evidence="8">Whole organism</tissue>
    </source>
</reference>
<dbReference type="GO" id="GO:0008270">
    <property type="term" value="F:zinc ion binding"/>
    <property type="evidence" value="ECO:0007669"/>
    <property type="project" value="UniProtKB-KW"/>
</dbReference>
<feature type="compositionally biased region" description="Basic residues" evidence="4">
    <location>
        <begin position="592"/>
        <end position="604"/>
    </location>
</feature>
<dbReference type="OrthoDB" id="10029846at2759"/>
<evidence type="ECO:0000313" key="7">
    <source>
        <dbReference type="Proteomes" id="UP000504606"/>
    </source>
</evidence>
<protein>
    <submittedName>
        <fullName evidence="8">Uncharacterized protein LOC127751409</fullName>
    </submittedName>
</protein>
<keyword evidence="2" id="KW-0863">Zinc-finger</keyword>
<name>A0A9C6XUC5_FRAOC</name>
<keyword evidence="3" id="KW-0862">Zinc</keyword>
<feature type="domain" description="MULE transposase" evidence="6">
    <location>
        <begin position="241"/>
        <end position="331"/>
    </location>
</feature>
<dbReference type="Pfam" id="PF04500">
    <property type="entry name" value="FLYWCH"/>
    <property type="match status" value="1"/>
</dbReference>
<feature type="region of interest" description="Disordered" evidence="4">
    <location>
        <begin position="517"/>
        <end position="541"/>
    </location>
</feature>
<dbReference type="RefSeq" id="XP_052130886.1">
    <property type="nucleotide sequence ID" value="XM_052274926.1"/>
</dbReference>
<dbReference type="InterPro" id="IPR007588">
    <property type="entry name" value="Znf_FLYWCH"/>
</dbReference>
<dbReference type="Gene3D" id="2.20.25.240">
    <property type="match status" value="1"/>
</dbReference>
<keyword evidence="1" id="KW-0479">Metal-binding</keyword>
<dbReference type="InterPro" id="IPR018289">
    <property type="entry name" value="MULE_transposase_dom"/>
</dbReference>
<dbReference type="KEGG" id="foc:127751409"/>
<evidence type="ECO:0000259" key="6">
    <source>
        <dbReference type="Pfam" id="PF10551"/>
    </source>
</evidence>